<protein>
    <recommendedName>
        <fullName evidence="5">Flagellar protein FliT</fullName>
    </recommendedName>
</protein>
<dbReference type="GO" id="GO:0044781">
    <property type="term" value="P:bacterial-type flagellum organization"/>
    <property type="evidence" value="ECO:0007669"/>
    <property type="project" value="UniProtKB-KW"/>
</dbReference>
<reference evidence="6 7" key="1">
    <citation type="submission" date="2018-03" db="EMBL/GenBank/DDBJ databases">
        <title>Genomic Encyclopedia of Type Strains, Phase III (KMG-III): the genomes of soil and plant-associated and newly described type strains.</title>
        <authorList>
            <person name="Whitman W."/>
        </authorList>
    </citation>
    <scope>NUCLEOTIDE SEQUENCE [LARGE SCALE GENOMIC DNA]</scope>
    <source>
        <strain evidence="6 7">MWH-P2sevCIIIb</strain>
    </source>
</reference>
<comment type="caution">
    <text evidence="6">The sequence shown here is derived from an EMBL/GenBank/DDBJ whole genome shotgun (WGS) entry which is preliminary data.</text>
</comment>
<dbReference type="EMBL" id="PVTV01000016">
    <property type="protein sequence ID" value="PRY96901.1"/>
    <property type="molecule type" value="Genomic_DNA"/>
</dbReference>
<evidence type="ECO:0000256" key="5">
    <source>
        <dbReference type="ARBA" id="ARBA00093797"/>
    </source>
</evidence>
<dbReference type="InterPro" id="IPR008622">
    <property type="entry name" value="FliT"/>
</dbReference>
<evidence type="ECO:0000256" key="2">
    <source>
        <dbReference type="ARBA" id="ARBA00022490"/>
    </source>
</evidence>
<gene>
    <name evidence="6" type="ORF">BCM14_2660</name>
</gene>
<proteinExistence type="predicted"/>
<name>A0A2T0XD85_9BURK</name>
<organism evidence="6 7">
    <name type="scientific">Jezberella montanilacus</name>
    <dbReference type="NCBI Taxonomy" id="323426"/>
    <lineage>
        <taxon>Bacteria</taxon>
        <taxon>Pseudomonadati</taxon>
        <taxon>Pseudomonadota</taxon>
        <taxon>Betaproteobacteria</taxon>
        <taxon>Burkholderiales</taxon>
        <taxon>Alcaligenaceae</taxon>
        <taxon>Jezberella</taxon>
    </lineage>
</organism>
<dbReference type="Proteomes" id="UP000238308">
    <property type="component" value="Unassembled WGS sequence"/>
</dbReference>
<evidence type="ECO:0000256" key="1">
    <source>
        <dbReference type="ARBA" id="ARBA00004514"/>
    </source>
</evidence>
<evidence type="ECO:0000256" key="3">
    <source>
        <dbReference type="ARBA" id="ARBA00022795"/>
    </source>
</evidence>
<dbReference type="Gene3D" id="1.20.58.380">
    <property type="entry name" value="Flagellar protein flit"/>
    <property type="match status" value="1"/>
</dbReference>
<keyword evidence="3" id="KW-1005">Bacterial flagellum biogenesis</keyword>
<dbReference type="Pfam" id="PF05400">
    <property type="entry name" value="FliT"/>
    <property type="match status" value="1"/>
</dbReference>
<keyword evidence="2" id="KW-0963">Cytoplasm</keyword>
<evidence type="ECO:0000256" key="4">
    <source>
        <dbReference type="ARBA" id="ARBA00023186"/>
    </source>
</evidence>
<evidence type="ECO:0000313" key="7">
    <source>
        <dbReference type="Proteomes" id="UP000238308"/>
    </source>
</evidence>
<keyword evidence="4" id="KW-0143">Chaperone</keyword>
<dbReference type="AlphaFoldDB" id="A0A2T0XD85"/>
<comment type="subcellular location">
    <subcellularLocation>
        <location evidence="1">Cytoplasm</location>
        <location evidence="1">Cytosol</location>
    </subcellularLocation>
</comment>
<evidence type="ECO:0000313" key="6">
    <source>
        <dbReference type="EMBL" id="PRY96901.1"/>
    </source>
</evidence>
<sequence>MSIDGACAPWVYRTEGKTPRCLPDKCMPVAEHNSDTVFSESPPMPKRNILSVYDDMLQVSHQMVEAAQRQDWDALNELEAVCATYVKQIQVAKRQTELGSQEIETKVAYLMKILADDRRIRDLSEPWMVELAKMMAPRSRTRPSAPNRD</sequence>
<keyword evidence="7" id="KW-1185">Reference proteome</keyword>
<accession>A0A2T0XD85</accession>